<comment type="function">
    <text evidence="6">Catalyzes the ATP-dependent conversion of 5-aminoimidazole ribonucleotide (AIR) and HCO(3)- to N5-carboxyaminoimidazole ribonucleotide (N5-CAIR).</text>
</comment>
<dbReference type="AlphaFoldDB" id="A0A1C5H8R8"/>
<keyword evidence="1 5" id="KW-0436">Ligase</keyword>
<dbReference type="PANTHER" id="PTHR11609">
    <property type="entry name" value="PURINE BIOSYNTHESIS PROTEIN 6/7, PUR6/7"/>
    <property type="match status" value="1"/>
</dbReference>
<dbReference type="Gene3D" id="3.30.1490.20">
    <property type="entry name" value="ATP-grasp fold, A domain"/>
    <property type="match status" value="1"/>
</dbReference>
<feature type="binding site" evidence="5">
    <location>
        <position position="107"/>
    </location>
    <ligand>
        <name>ATP</name>
        <dbReference type="ChEBI" id="CHEBI:30616"/>
    </ligand>
</feature>
<dbReference type="InterPro" id="IPR003135">
    <property type="entry name" value="ATP-grasp_carboxylate-amine"/>
</dbReference>
<organism evidence="8 9">
    <name type="scientific">Micromonospora halophytica</name>
    <dbReference type="NCBI Taxonomy" id="47864"/>
    <lineage>
        <taxon>Bacteria</taxon>
        <taxon>Bacillati</taxon>
        <taxon>Actinomycetota</taxon>
        <taxon>Actinomycetes</taxon>
        <taxon>Micromonosporales</taxon>
        <taxon>Micromonosporaceae</taxon>
        <taxon>Micromonospora</taxon>
    </lineage>
</organism>
<evidence type="ECO:0000256" key="2">
    <source>
        <dbReference type="ARBA" id="ARBA00022741"/>
    </source>
</evidence>
<keyword evidence="2 5" id="KW-0547">Nucleotide-binding</keyword>
<dbReference type="GO" id="GO:0034028">
    <property type="term" value="F:5-(carboxyamino)imidazole ribonucleotide synthase activity"/>
    <property type="evidence" value="ECO:0007669"/>
    <property type="project" value="UniProtKB-UniRule"/>
</dbReference>
<evidence type="ECO:0000313" key="8">
    <source>
        <dbReference type="EMBL" id="SCG42426.1"/>
    </source>
</evidence>
<comment type="subunit">
    <text evidence="5 6">Homodimer.</text>
</comment>
<comment type="function">
    <text evidence="5">Catalyzes the ATP-dependent conversion of 5-aminoimidazole ribonucleotide (AIR) and HCO(3)(-) to N5-carboxyaminoimidazole ribonucleotide (N5-CAIR).</text>
</comment>
<keyword evidence="4 5" id="KW-0067">ATP-binding</keyword>
<dbReference type="Gene3D" id="3.30.470.20">
    <property type="entry name" value="ATP-grasp fold, B domain"/>
    <property type="match status" value="1"/>
</dbReference>
<feature type="binding site" evidence="5">
    <location>
        <position position="147"/>
    </location>
    <ligand>
        <name>ATP</name>
        <dbReference type="ChEBI" id="CHEBI:30616"/>
    </ligand>
</feature>
<feature type="binding site" evidence="5">
    <location>
        <position position="192"/>
    </location>
    <ligand>
        <name>ATP</name>
        <dbReference type="ChEBI" id="CHEBI:30616"/>
    </ligand>
</feature>
<dbReference type="NCBIfam" id="NF004680">
    <property type="entry name" value="PRK06019.1-6"/>
    <property type="match status" value="1"/>
</dbReference>
<dbReference type="Pfam" id="PF02222">
    <property type="entry name" value="ATP-grasp"/>
    <property type="match status" value="1"/>
</dbReference>
<name>A0A1C5H8R8_9ACTN</name>
<dbReference type="FunFam" id="3.30.470.20:FF:000029">
    <property type="entry name" value="N5-carboxyaminoimidazole ribonucleotide synthase"/>
    <property type="match status" value="1"/>
</dbReference>
<dbReference type="NCBIfam" id="TIGR01161">
    <property type="entry name" value="purK"/>
    <property type="match status" value="1"/>
</dbReference>
<dbReference type="PANTHER" id="PTHR11609:SF5">
    <property type="entry name" value="PHOSPHORIBOSYLAMINOIMIDAZOLE CARBOXYLASE"/>
    <property type="match status" value="1"/>
</dbReference>
<comment type="similarity">
    <text evidence="5 6">Belongs to the PurK/PurT family.</text>
</comment>
<dbReference type="EC" id="6.3.4.18" evidence="5 6"/>
<sequence>MDSRTGLPVVGMVGGGQLARMTHQAAIALGQSLRVLALAPDDGAALVAADVQYGDHTDLAALRTFAKGCDVVTFDHEHVPTEHIRTLTDEGVKLFPPADALLHAQDKRIMRERLTALGAPNPAWRPVTTPAELVAFGEEQGWPVVLKAARGGYDGRGVWMVADAGQAAELAATLLAGGTSLLVEERVTLRRELAVQVARSPFGQVAAYPVVETVQRDGICVEVLAPAPALPEELALAAQQLAIDLATALGVVGMLAVELFETPTGLVVNELAMRPHNSGHWTIEGARTSQFEQHLRAVLDYPMGDTSLTAPVVVMANVLGGEPGGISIDERLHHLFAAEPGAKVHLYGKQVRPGRKIGHVTLLGDDLDDVRARAARAARWLREGHSEREE</sequence>
<keyword evidence="9" id="KW-1185">Reference proteome</keyword>
<comment type="catalytic activity">
    <reaction evidence="5 6">
        <text>5-amino-1-(5-phospho-beta-D-ribosyl)imidazole + hydrogencarbonate + ATP = 5-carboxyamino-1-(5-phospho-D-ribosyl)imidazole + ADP + phosphate + 2 H(+)</text>
        <dbReference type="Rhea" id="RHEA:19317"/>
        <dbReference type="ChEBI" id="CHEBI:15378"/>
        <dbReference type="ChEBI" id="CHEBI:17544"/>
        <dbReference type="ChEBI" id="CHEBI:30616"/>
        <dbReference type="ChEBI" id="CHEBI:43474"/>
        <dbReference type="ChEBI" id="CHEBI:58730"/>
        <dbReference type="ChEBI" id="CHEBI:137981"/>
        <dbReference type="ChEBI" id="CHEBI:456216"/>
        <dbReference type="EC" id="6.3.4.18"/>
    </reaction>
</comment>
<evidence type="ECO:0000259" key="7">
    <source>
        <dbReference type="PROSITE" id="PS50975"/>
    </source>
</evidence>
<dbReference type="GO" id="GO:0006189">
    <property type="term" value="P:'de novo' IMP biosynthetic process"/>
    <property type="evidence" value="ECO:0007669"/>
    <property type="project" value="UniProtKB-UniRule"/>
</dbReference>
<dbReference type="GO" id="GO:0005829">
    <property type="term" value="C:cytosol"/>
    <property type="evidence" value="ECO:0007669"/>
    <property type="project" value="TreeGrafter"/>
</dbReference>
<dbReference type="SUPFAM" id="SSF52440">
    <property type="entry name" value="PreATP-grasp domain"/>
    <property type="match status" value="1"/>
</dbReference>
<comment type="pathway">
    <text evidence="5 6">Purine metabolism; IMP biosynthesis via de novo pathway; 5-amino-1-(5-phospho-D-ribosyl)imidazole-4-carboxylate from 5-amino-1-(5-phospho-D-ribosyl)imidazole (N5-CAIR route): step 1/2.</text>
</comment>
<dbReference type="FunFam" id="3.40.50.20:FF:000025">
    <property type="entry name" value="N5-carboxyaminoimidazole ribonucleotide synthase"/>
    <property type="match status" value="1"/>
</dbReference>
<evidence type="ECO:0000256" key="6">
    <source>
        <dbReference type="RuleBase" id="RU361200"/>
    </source>
</evidence>
<feature type="domain" description="ATP-grasp" evidence="7">
    <location>
        <begin position="111"/>
        <end position="299"/>
    </location>
</feature>
<dbReference type="Pfam" id="PF17769">
    <property type="entry name" value="PurK_C"/>
    <property type="match status" value="1"/>
</dbReference>
<dbReference type="Pfam" id="PF22660">
    <property type="entry name" value="RS_preATP-grasp-like"/>
    <property type="match status" value="1"/>
</dbReference>
<evidence type="ECO:0000313" key="9">
    <source>
        <dbReference type="Proteomes" id="UP000199408"/>
    </source>
</evidence>
<dbReference type="Gene3D" id="3.40.50.20">
    <property type="match status" value="1"/>
</dbReference>
<dbReference type="InterPro" id="IPR040686">
    <property type="entry name" value="PurK_C"/>
</dbReference>
<dbReference type="GO" id="GO:0004638">
    <property type="term" value="F:phosphoribosylaminoimidazole carboxylase activity"/>
    <property type="evidence" value="ECO:0007669"/>
    <property type="project" value="InterPro"/>
</dbReference>
<dbReference type="OrthoDB" id="9804625at2"/>
<comment type="caution">
    <text evidence="5">Lacks conserved residue(s) required for the propagation of feature annotation.</text>
</comment>
<dbReference type="EMBL" id="FMDN01000003">
    <property type="protein sequence ID" value="SCG42426.1"/>
    <property type="molecule type" value="Genomic_DNA"/>
</dbReference>
<feature type="binding site" evidence="5">
    <location>
        <begin position="269"/>
        <end position="270"/>
    </location>
    <ligand>
        <name>ATP</name>
        <dbReference type="ChEBI" id="CHEBI:30616"/>
    </ligand>
</feature>
<dbReference type="InterPro" id="IPR011054">
    <property type="entry name" value="Rudment_hybrid_motif"/>
</dbReference>
<protein>
    <recommendedName>
        <fullName evidence="5 6">N5-carboxyaminoimidazole ribonucleotide synthase</fullName>
        <shortName evidence="5 6">N5-CAIR synthase</shortName>
        <ecNumber evidence="5 6">6.3.4.18</ecNumber>
    </recommendedName>
    <alternativeName>
        <fullName evidence="5 6">5-(carboxyamino)imidazole ribonucleotide synthetase</fullName>
    </alternativeName>
</protein>
<dbReference type="Proteomes" id="UP000199408">
    <property type="component" value="Unassembled WGS sequence"/>
</dbReference>
<evidence type="ECO:0000256" key="3">
    <source>
        <dbReference type="ARBA" id="ARBA00022755"/>
    </source>
</evidence>
<dbReference type="InterPro" id="IPR011761">
    <property type="entry name" value="ATP-grasp"/>
</dbReference>
<dbReference type="STRING" id="47864.GA0070560_103295"/>
<proteinExistence type="inferred from homology"/>
<dbReference type="InterPro" id="IPR016185">
    <property type="entry name" value="PreATP-grasp_dom_sf"/>
</dbReference>
<accession>A0A1C5H8R8</accession>
<dbReference type="UniPathway" id="UPA00074">
    <property type="reaction ID" value="UER00942"/>
</dbReference>
<evidence type="ECO:0000256" key="4">
    <source>
        <dbReference type="ARBA" id="ARBA00022840"/>
    </source>
</evidence>
<feature type="binding site" evidence="5">
    <location>
        <begin position="184"/>
        <end position="187"/>
    </location>
    <ligand>
        <name>ATP</name>
        <dbReference type="ChEBI" id="CHEBI:30616"/>
    </ligand>
</feature>
<dbReference type="SUPFAM" id="SSF51246">
    <property type="entry name" value="Rudiment single hybrid motif"/>
    <property type="match status" value="1"/>
</dbReference>
<reference evidence="9" key="1">
    <citation type="submission" date="2016-06" db="EMBL/GenBank/DDBJ databases">
        <authorList>
            <person name="Varghese N."/>
        </authorList>
    </citation>
    <scope>NUCLEOTIDE SEQUENCE [LARGE SCALE GENOMIC DNA]</scope>
    <source>
        <strain evidence="9">DSM 43171</strain>
    </source>
</reference>
<dbReference type="PROSITE" id="PS50975">
    <property type="entry name" value="ATP_GRASP"/>
    <property type="match status" value="1"/>
</dbReference>
<evidence type="ECO:0000256" key="1">
    <source>
        <dbReference type="ARBA" id="ARBA00022598"/>
    </source>
</evidence>
<dbReference type="HAMAP" id="MF_01928">
    <property type="entry name" value="PurK"/>
    <property type="match status" value="1"/>
</dbReference>
<dbReference type="InterPro" id="IPR005875">
    <property type="entry name" value="PurK"/>
</dbReference>
<dbReference type="SUPFAM" id="SSF56059">
    <property type="entry name" value="Glutathione synthetase ATP-binding domain-like"/>
    <property type="match status" value="1"/>
</dbReference>
<evidence type="ECO:0000256" key="5">
    <source>
        <dbReference type="HAMAP-Rule" id="MF_01928"/>
    </source>
</evidence>
<dbReference type="NCBIfam" id="NF004679">
    <property type="entry name" value="PRK06019.1-5"/>
    <property type="match status" value="1"/>
</dbReference>
<dbReference type="RefSeq" id="WP_091292548.1">
    <property type="nucleotide sequence ID" value="NZ_FMDN01000003.1"/>
</dbReference>
<gene>
    <name evidence="5 6" type="primary">purK</name>
    <name evidence="8" type="ORF">GA0070560_103295</name>
</gene>
<dbReference type="InterPro" id="IPR054350">
    <property type="entry name" value="PurT/PurK_preATP-grasp"/>
</dbReference>
<dbReference type="GO" id="GO:0005524">
    <property type="term" value="F:ATP binding"/>
    <property type="evidence" value="ECO:0007669"/>
    <property type="project" value="UniProtKB-UniRule"/>
</dbReference>
<dbReference type="GO" id="GO:0046872">
    <property type="term" value="F:metal ion binding"/>
    <property type="evidence" value="ECO:0007669"/>
    <property type="project" value="InterPro"/>
</dbReference>
<dbReference type="InterPro" id="IPR013815">
    <property type="entry name" value="ATP_grasp_subdomain_1"/>
</dbReference>
<keyword evidence="3 5" id="KW-0658">Purine biosynthesis</keyword>